<dbReference type="AlphaFoldDB" id="A0AAX2JA53"/>
<gene>
    <name evidence="2" type="ORF">NCTC12112_00965</name>
</gene>
<dbReference type="PANTHER" id="PTHR30024:SF46">
    <property type="entry name" value="ABC TRANSPORTER, SUBSTRATE-BINDING LIPOPROTEIN"/>
    <property type="match status" value="1"/>
</dbReference>
<dbReference type="PANTHER" id="PTHR30024">
    <property type="entry name" value="ALIPHATIC SULFONATES-BINDING PROTEIN-RELATED"/>
    <property type="match status" value="1"/>
</dbReference>
<protein>
    <submittedName>
        <fullName evidence="2">ABC-type taurine transport system, periplasmic component</fullName>
    </submittedName>
</protein>
<name>A0AAX2JA53_9FUSO</name>
<accession>A0AAX2JA53</accession>
<evidence type="ECO:0000313" key="2">
    <source>
        <dbReference type="EMBL" id="SQJ00739.1"/>
    </source>
</evidence>
<sequence length="315" mass="35635">MRKTIIALFMVLFFITTVYSKDIVKFTSPDGLPALSVVKMISDDKEISGKKIEYKLEKVSESLVMNFLKRESDIGIVPSNLAGQLYNKNLNYKIIGTVGWGSFYIISREDIEDIKDLKGKEIYTIGKGLTPDIILQSILEENGINPDKDLKINYLSGGNELAPLYLAGKINIAMISEPVLSKIMSKDNKSKIIFNMNEEWKKAFRSNTGFPQSTLVAKEELIKEDPEFIGEFVKELENSIEFIYGKNSDKEKYTAESKITIDMSILNEVIKRANIKFVPAGDSREAYKVYFEKIEKTNSKAIGGKIPDEKIFMSK</sequence>
<dbReference type="InterPro" id="IPR027024">
    <property type="entry name" value="UCP027386_ABC_sbc_TM0202"/>
</dbReference>
<reference evidence="2 3" key="1">
    <citation type="submission" date="2018-06" db="EMBL/GenBank/DDBJ databases">
        <authorList>
            <consortium name="Pathogen Informatics"/>
            <person name="Doyle S."/>
        </authorList>
    </citation>
    <scope>NUCLEOTIDE SEQUENCE [LARGE SCALE GENOMIC DNA]</scope>
    <source>
        <strain evidence="2 3">NCTC12112</strain>
    </source>
</reference>
<dbReference type="PIRSF" id="PIRSF027386">
    <property type="entry name" value="UCP027386_ABC_sbc_TM0202"/>
    <property type="match status" value="1"/>
</dbReference>
<evidence type="ECO:0000259" key="1">
    <source>
        <dbReference type="Pfam" id="PF09084"/>
    </source>
</evidence>
<organism evidence="2 3">
    <name type="scientific">Fusobacterium ulcerans</name>
    <dbReference type="NCBI Taxonomy" id="861"/>
    <lineage>
        <taxon>Bacteria</taxon>
        <taxon>Fusobacteriati</taxon>
        <taxon>Fusobacteriota</taxon>
        <taxon>Fusobacteriia</taxon>
        <taxon>Fusobacteriales</taxon>
        <taxon>Fusobacteriaceae</taxon>
        <taxon>Fusobacterium</taxon>
    </lineage>
</organism>
<proteinExistence type="predicted"/>
<dbReference type="Proteomes" id="UP000249008">
    <property type="component" value="Chromosome 1"/>
</dbReference>
<evidence type="ECO:0000313" key="3">
    <source>
        <dbReference type="Proteomes" id="UP000249008"/>
    </source>
</evidence>
<dbReference type="EMBL" id="LS483487">
    <property type="protein sequence ID" value="SQJ00739.1"/>
    <property type="molecule type" value="Genomic_DNA"/>
</dbReference>
<feature type="domain" description="SsuA/THI5-like" evidence="1">
    <location>
        <begin position="106"/>
        <end position="244"/>
    </location>
</feature>
<dbReference type="Pfam" id="PF09084">
    <property type="entry name" value="NMT1"/>
    <property type="match status" value="1"/>
</dbReference>
<dbReference type="Gene3D" id="3.40.190.10">
    <property type="entry name" value="Periplasmic binding protein-like II"/>
    <property type="match status" value="2"/>
</dbReference>
<dbReference type="RefSeq" id="WP_005976681.1">
    <property type="nucleotide sequence ID" value="NZ_CABKNW010000001.1"/>
</dbReference>
<dbReference type="KEGG" id="ful:C4N20_12025"/>
<dbReference type="SUPFAM" id="SSF53850">
    <property type="entry name" value="Periplasmic binding protein-like II"/>
    <property type="match status" value="1"/>
</dbReference>
<dbReference type="GeneID" id="78455543"/>
<dbReference type="InterPro" id="IPR015168">
    <property type="entry name" value="SsuA/THI5"/>
</dbReference>